<dbReference type="InterPro" id="IPR013785">
    <property type="entry name" value="Aldolase_TIM"/>
</dbReference>
<evidence type="ECO:0000256" key="8">
    <source>
        <dbReference type="ARBA" id="ARBA00023002"/>
    </source>
</evidence>
<evidence type="ECO:0000313" key="15">
    <source>
        <dbReference type="EMBL" id="PID58808.1"/>
    </source>
</evidence>
<dbReference type="EMBL" id="PDPS01000021">
    <property type="protein sequence ID" value="PID58808.1"/>
    <property type="molecule type" value="Genomic_DNA"/>
</dbReference>
<keyword evidence="13" id="KW-0547">Nucleotide-binding</keyword>
<evidence type="ECO:0000256" key="1">
    <source>
        <dbReference type="ARBA" id="ARBA00002790"/>
    </source>
</evidence>
<evidence type="ECO:0000313" key="16">
    <source>
        <dbReference type="Proteomes" id="UP000229740"/>
    </source>
</evidence>
<sequence length="325" mass="35544">MTVIRIGSQSFNTNIFLAPLSGCSDLAFRLIARECGAQFCFLEMVDAHSLLGSHPKRFELLNTVEADTPLGGQLLGEDPQMMLDAAQILLERLPKLTVIDINSACPVKKVVKKGAGSALLLDKTRLFSIIRLLASSLSVPVTVKLRGGYHRIDLYNLEELARGCESSGAAAIFIHGRSRDQGYSGVVNYTAIRLVKDCVSIPVFGSGNVFDPLSARQLLDESGCDGLLAARGAFGNPWIFRCIKEYLHNGVLLPPVSRSARKEVLQRHLAYIAKFKATSPAGQIGFMRKVALWYLKGFPNAAKVRGRISTVSDYESLVDFVNEEL</sequence>
<evidence type="ECO:0000256" key="4">
    <source>
        <dbReference type="ARBA" id="ARBA00022643"/>
    </source>
</evidence>
<dbReference type="EC" id="1.3.1.-" evidence="11"/>
<evidence type="ECO:0000256" key="10">
    <source>
        <dbReference type="ARBA" id="ARBA00048802"/>
    </source>
</evidence>
<dbReference type="InterPro" id="IPR001269">
    <property type="entry name" value="DUS_fam"/>
</dbReference>
<comment type="cofactor">
    <cofactor evidence="11 13">
        <name>FMN</name>
        <dbReference type="ChEBI" id="CHEBI:58210"/>
    </cofactor>
</comment>
<dbReference type="InterPro" id="IPR035587">
    <property type="entry name" value="DUS-like_FMN-bd"/>
</dbReference>
<keyword evidence="6" id="KW-0521">NADP</keyword>
<evidence type="ECO:0000256" key="7">
    <source>
        <dbReference type="ARBA" id="ARBA00022884"/>
    </source>
</evidence>
<comment type="function">
    <text evidence="1 11">Catalyzes the synthesis of 5,6-dihydrouridine (D), a modified base found in the D-loop of most tRNAs, via the reduction of the C5-C6 double bond in target uridines.</text>
</comment>
<feature type="domain" description="DUS-like FMN-binding" evidence="14">
    <location>
        <begin position="17"/>
        <end position="319"/>
    </location>
</feature>
<dbReference type="AlphaFoldDB" id="A0A2G6EAM7"/>
<organism evidence="15 16">
    <name type="scientific">candidate division KSB3 bacterium</name>
    <dbReference type="NCBI Taxonomy" id="2044937"/>
    <lineage>
        <taxon>Bacteria</taxon>
        <taxon>candidate division KSB3</taxon>
    </lineage>
</organism>
<dbReference type="GO" id="GO:0000049">
    <property type="term" value="F:tRNA binding"/>
    <property type="evidence" value="ECO:0007669"/>
    <property type="project" value="UniProtKB-KW"/>
</dbReference>
<keyword evidence="3 11" id="KW-0285">Flavoprotein</keyword>
<keyword evidence="2" id="KW-0820">tRNA-binding</keyword>
<dbReference type="Gene3D" id="1.10.1200.80">
    <property type="entry name" value="Putative flavin oxidoreducatase, domain 2"/>
    <property type="match status" value="1"/>
</dbReference>
<comment type="caution">
    <text evidence="15">The sequence shown here is derived from an EMBL/GenBank/DDBJ whole genome shotgun (WGS) entry which is preliminary data.</text>
</comment>
<keyword evidence="8 11" id="KW-0560">Oxidoreductase</keyword>
<dbReference type="PANTHER" id="PTHR45846:SF1">
    <property type="entry name" value="TRNA-DIHYDROURIDINE(47) SYNTHASE [NAD(P)(+)]-LIKE"/>
    <property type="match status" value="1"/>
</dbReference>
<dbReference type="InterPro" id="IPR024036">
    <property type="entry name" value="tRNA-dHydroUridine_Synthase_C"/>
</dbReference>
<dbReference type="CDD" id="cd02801">
    <property type="entry name" value="DUS_like_FMN"/>
    <property type="match status" value="1"/>
</dbReference>
<feature type="active site" description="Proton donor" evidence="12">
    <location>
        <position position="105"/>
    </location>
</feature>
<feature type="binding site" evidence="13">
    <location>
        <position position="73"/>
    </location>
    <ligand>
        <name>FMN</name>
        <dbReference type="ChEBI" id="CHEBI:58210"/>
    </ligand>
</feature>
<dbReference type="SUPFAM" id="SSF51395">
    <property type="entry name" value="FMN-linked oxidoreductases"/>
    <property type="match status" value="1"/>
</dbReference>
<proteinExistence type="inferred from homology"/>
<comment type="catalytic activity">
    <reaction evidence="10">
        <text>a 5,6-dihydrouridine in tRNA + NAD(+) = a uridine in tRNA + NADH + H(+)</text>
        <dbReference type="Rhea" id="RHEA:54452"/>
        <dbReference type="Rhea" id="RHEA-COMP:13339"/>
        <dbReference type="Rhea" id="RHEA-COMP:13887"/>
        <dbReference type="ChEBI" id="CHEBI:15378"/>
        <dbReference type="ChEBI" id="CHEBI:57540"/>
        <dbReference type="ChEBI" id="CHEBI:57945"/>
        <dbReference type="ChEBI" id="CHEBI:65315"/>
        <dbReference type="ChEBI" id="CHEBI:74443"/>
    </reaction>
</comment>
<keyword evidence="7" id="KW-0694">RNA-binding</keyword>
<evidence type="ECO:0000256" key="6">
    <source>
        <dbReference type="ARBA" id="ARBA00022857"/>
    </source>
</evidence>
<keyword evidence="4 11" id="KW-0288">FMN</keyword>
<evidence type="ECO:0000256" key="2">
    <source>
        <dbReference type="ARBA" id="ARBA00022555"/>
    </source>
</evidence>
<dbReference type="PIRSF" id="PIRSF006621">
    <property type="entry name" value="Dus"/>
    <property type="match status" value="1"/>
</dbReference>
<dbReference type="Gene3D" id="3.20.20.70">
    <property type="entry name" value="Aldolase class I"/>
    <property type="match status" value="1"/>
</dbReference>
<comment type="similarity">
    <text evidence="11">Belongs to the dus family.</text>
</comment>
<evidence type="ECO:0000259" key="14">
    <source>
        <dbReference type="Pfam" id="PF01207"/>
    </source>
</evidence>
<comment type="catalytic activity">
    <reaction evidence="9">
        <text>a 5,6-dihydrouridine in tRNA + NADP(+) = a uridine in tRNA + NADPH + H(+)</text>
        <dbReference type="Rhea" id="RHEA:23624"/>
        <dbReference type="Rhea" id="RHEA-COMP:13339"/>
        <dbReference type="Rhea" id="RHEA-COMP:13887"/>
        <dbReference type="ChEBI" id="CHEBI:15378"/>
        <dbReference type="ChEBI" id="CHEBI:57783"/>
        <dbReference type="ChEBI" id="CHEBI:58349"/>
        <dbReference type="ChEBI" id="CHEBI:65315"/>
        <dbReference type="ChEBI" id="CHEBI:74443"/>
    </reaction>
</comment>
<evidence type="ECO:0000256" key="5">
    <source>
        <dbReference type="ARBA" id="ARBA00022694"/>
    </source>
</evidence>
<feature type="binding site" evidence="13">
    <location>
        <begin position="230"/>
        <end position="231"/>
    </location>
    <ligand>
        <name>FMN</name>
        <dbReference type="ChEBI" id="CHEBI:58210"/>
    </ligand>
</feature>
<name>A0A2G6EAM7_9BACT</name>
<evidence type="ECO:0000256" key="9">
    <source>
        <dbReference type="ARBA" id="ARBA00048205"/>
    </source>
</evidence>
<gene>
    <name evidence="15" type="ORF">CSB45_02070</name>
</gene>
<dbReference type="GO" id="GO:0050660">
    <property type="term" value="F:flavin adenine dinucleotide binding"/>
    <property type="evidence" value="ECO:0007669"/>
    <property type="project" value="InterPro"/>
</dbReference>
<evidence type="ECO:0000256" key="3">
    <source>
        <dbReference type="ARBA" id="ARBA00022630"/>
    </source>
</evidence>
<evidence type="ECO:0000256" key="11">
    <source>
        <dbReference type="PIRNR" id="PIRNR006621"/>
    </source>
</evidence>
<feature type="binding site" evidence="13">
    <location>
        <position position="144"/>
    </location>
    <ligand>
        <name>FMN</name>
        <dbReference type="ChEBI" id="CHEBI:58210"/>
    </ligand>
</feature>
<feature type="binding site" evidence="13">
    <location>
        <position position="175"/>
    </location>
    <ligand>
        <name>FMN</name>
        <dbReference type="ChEBI" id="CHEBI:58210"/>
    </ligand>
</feature>
<dbReference type="GO" id="GO:0017150">
    <property type="term" value="F:tRNA dihydrouridine synthase activity"/>
    <property type="evidence" value="ECO:0007669"/>
    <property type="project" value="InterPro"/>
</dbReference>
<dbReference type="PANTHER" id="PTHR45846">
    <property type="entry name" value="TRNA-DIHYDROURIDINE(47) SYNTHASE [NAD(P)(+)]-LIKE"/>
    <property type="match status" value="1"/>
</dbReference>
<protein>
    <recommendedName>
        <fullName evidence="11">tRNA-dihydrouridine synthase</fullName>
        <ecNumber evidence="11">1.3.1.-</ecNumber>
    </recommendedName>
</protein>
<dbReference type="Proteomes" id="UP000229740">
    <property type="component" value="Unassembled WGS sequence"/>
</dbReference>
<evidence type="ECO:0000256" key="12">
    <source>
        <dbReference type="PIRSR" id="PIRSR006621-1"/>
    </source>
</evidence>
<reference evidence="15 16" key="1">
    <citation type="submission" date="2017-10" db="EMBL/GenBank/DDBJ databases">
        <title>Novel microbial diversity and functional potential in the marine mammal oral microbiome.</title>
        <authorList>
            <person name="Dudek N.K."/>
            <person name="Sun C.L."/>
            <person name="Burstein D."/>
            <person name="Kantor R.S."/>
            <person name="Aliaga Goltsman D.S."/>
            <person name="Bik E.M."/>
            <person name="Thomas B.C."/>
            <person name="Banfield J.F."/>
            <person name="Relman D.A."/>
        </authorList>
    </citation>
    <scope>NUCLEOTIDE SEQUENCE [LARGE SCALE GENOMIC DNA]</scope>
    <source>
        <strain evidence="15">DOLZORAL124_49_17</strain>
    </source>
</reference>
<evidence type="ECO:0000256" key="13">
    <source>
        <dbReference type="PIRSR" id="PIRSR006621-2"/>
    </source>
</evidence>
<accession>A0A2G6EAM7</accession>
<dbReference type="Pfam" id="PF01207">
    <property type="entry name" value="Dus"/>
    <property type="match status" value="1"/>
</dbReference>
<keyword evidence="5 11" id="KW-0819">tRNA processing</keyword>